<gene>
    <name evidence="1" type="ORF">AG1IA_02670</name>
</gene>
<comment type="caution">
    <text evidence="1">The sequence shown here is derived from an EMBL/GenBank/DDBJ whole genome shotgun (WGS) entry which is preliminary data.</text>
</comment>
<name>L8X2S6_THACA</name>
<dbReference type="HOGENOM" id="CLU_2723948_0_0_1"/>
<reference evidence="1 2" key="1">
    <citation type="journal article" date="2013" name="Nat. Commun.">
        <title>The evolution and pathogenic mechanisms of the rice sheath blight pathogen.</title>
        <authorList>
            <person name="Zheng A."/>
            <person name="Lin R."/>
            <person name="Xu L."/>
            <person name="Qin P."/>
            <person name="Tang C."/>
            <person name="Ai P."/>
            <person name="Zhang D."/>
            <person name="Liu Y."/>
            <person name="Sun Z."/>
            <person name="Feng H."/>
            <person name="Wang Y."/>
            <person name="Chen Y."/>
            <person name="Liang X."/>
            <person name="Fu R."/>
            <person name="Li Q."/>
            <person name="Zhang J."/>
            <person name="Yu X."/>
            <person name="Xie Z."/>
            <person name="Ding L."/>
            <person name="Guan P."/>
            <person name="Tang J."/>
            <person name="Liang Y."/>
            <person name="Wang S."/>
            <person name="Deng Q."/>
            <person name="Li S."/>
            <person name="Zhu J."/>
            <person name="Wang L."/>
            <person name="Liu H."/>
            <person name="Li P."/>
        </authorList>
    </citation>
    <scope>NUCLEOTIDE SEQUENCE [LARGE SCALE GENOMIC DNA]</scope>
    <source>
        <strain evidence="2">AG-1 IA</strain>
    </source>
</reference>
<evidence type="ECO:0000313" key="1">
    <source>
        <dbReference type="EMBL" id="ELU43303.1"/>
    </source>
</evidence>
<protein>
    <submittedName>
        <fullName evidence="1">Uncharacterized protein</fullName>
    </submittedName>
</protein>
<keyword evidence="2" id="KW-1185">Reference proteome</keyword>
<accession>L8X2S6</accession>
<dbReference type="EMBL" id="AFRT01000581">
    <property type="protein sequence ID" value="ELU43303.1"/>
    <property type="molecule type" value="Genomic_DNA"/>
</dbReference>
<dbReference type="AlphaFoldDB" id="L8X2S6"/>
<sequence length="72" mass="7984">MFLYVSKTRRRSGYVCFGQFKAQNRPIESAKSRPASLTFCLGQTACSTSLISFGNTIVLVSGRRTRAVAHRP</sequence>
<evidence type="ECO:0000313" key="2">
    <source>
        <dbReference type="Proteomes" id="UP000011668"/>
    </source>
</evidence>
<proteinExistence type="predicted"/>
<organism evidence="1 2">
    <name type="scientific">Thanatephorus cucumeris (strain AG1-IA)</name>
    <name type="common">Rice sheath blight fungus</name>
    <name type="synonym">Rhizoctonia solani</name>
    <dbReference type="NCBI Taxonomy" id="983506"/>
    <lineage>
        <taxon>Eukaryota</taxon>
        <taxon>Fungi</taxon>
        <taxon>Dikarya</taxon>
        <taxon>Basidiomycota</taxon>
        <taxon>Agaricomycotina</taxon>
        <taxon>Agaricomycetes</taxon>
        <taxon>Cantharellales</taxon>
        <taxon>Ceratobasidiaceae</taxon>
        <taxon>Rhizoctonia</taxon>
        <taxon>Rhizoctonia solani AG-1</taxon>
    </lineage>
</organism>
<dbReference type="Proteomes" id="UP000011668">
    <property type="component" value="Unassembled WGS sequence"/>
</dbReference>